<dbReference type="InterPro" id="IPR025534">
    <property type="entry name" value="DUF4420"/>
</dbReference>
<protein>
    <recommendedName>
        <fullName evidence="3">PD-(D/E)XK motif protein</fullName>
    </recommendedName>
</protein>
<reference evidence="1 2" key="1">
    <citation type="submission" date="2019-06" db="EMBL/GenBank/DDBJ databases">
        <title>Whole genome shotgun sequence of Cellulomonas uda NBRC 3747.</title>
        <authorList>
            <person name="Hosoyama A."/>
            <person name="Uohara A."/>
            <person name="Ohji S."/>
            <person name="Ichikawa N."/>
        </authorList>
    </citation>
    <scope>NUCLEOTIDE SEQUENCE [LARGE SCALE GENOMIC DNA]</scope>
    <source>
        <strain evidence="1 2">NBRC 3747</strain>
    </source>
</reference>
<evidence type="ECO:0008006" key="3">
    <source>
        <dbReference type="Google" id="ProtNLM"/>
    </source>
</evidence>
<dbReference type="RefSeq" id="WP_141321377.1">
    <property type="nucleotide sequence ID" value="NZ_BJLP01000042.1"/>
</dbReference>
<dbReference type="AlphaFoldDB" id="A0A4Y3KFU3"/>
<proteinExistence type="predicted"/>
<sequence length="364" mass="39516">MTAPDALFERLRERLEQQPPAPSAEDRELVWADPGHLLALARDDRGQVEIFVVGPPLTASTRVVAANLVHHTWRTSDGSTFDASRVVLPGEPHFDGVATLVCAELLRNGVDRSPQAAFAQVEPVIALALRRAVLGDEVLAGLVGELVVLDRILRVTAPRAAAEVVAGWYGHDRSTRDIQLRGVGVEVKTTTGPRSIHSVSGVRQVELGRAVDGRPESALYLASVGVTWLDEDVAGLTLPGLVDSILNHLEAAHVGPEDVAELLKRVMHYGGDAGLGYDHAHHNLYPRFLRPFELRFERLYDLTDEKVHVLTSKHLEGLDHVEVESVGYTIVLPDRLRGDVNPVAGLHAVATTIARRAGLPLRAA</sequence>
<name>A0A4Y3KFU3_CELUD</name>
<dbReference type="Pfam" id="PF14390">
    <property type="entry name" value="DUF4420"/>
    <property type="match status" value="1"/>
</dbReference>
<dbReference type="EMBL" id="BJLP01000042">
    <property type="protein sequence ID" value="GEA81935.1"/>
    <property type="molecule type" value="Genomic_DNA"/>
</dbReference>
<organism evidence="1 2">
    <name type="scientific">Cellulomonas uda</name>
    <dbReference type="NCBI Taxonomy" id="1714"/>
    <lineage>
        <taxon>Bacteria</taxon>
        <taxon>Bacillati</taxon>
        <taxon>Actinomycetota</taxon>
        <taxon>Actinomycetes</taxon>
        <taxon>Micrococcales</taxon>
        <taxon>Cellulomonadaceae</taxon>
        <taxon>Cellulomonas</taxon>
    </lineage>
</organism>
<evidence type="ECO:0000313" key="2">
    <source>
        <dbReference type="Proteomes" id="UP000315842"/>
    </source>
</evidence>
<dbReference type="Proteomes" id="UP000315842">
    <property type="component" value="Unassembled WGS sequence"/>
</dbReference>
<evidence type="ECO:0000313" key="1">
    <source>
        <dbReference type="EMBL" id="GEA81935.1"/>
    </source>
</evidence>
<keyword evidence="2" id="KW-1185">Reference proteome</keyword>
<accession>A0A4Y3KFU3</accession>
<comment type="caution">
    <text evidence="1">The sequence shown here is derived from an EMBL/GenBank/DDBJ whole genome shotgun (WGS) entry which is preliminary data.</text>
</comment>
<gene>
    <name evidence="1" type="ORF">CUD01_23790</name>
</gene>